<feature type="region of interest" description="Disordered" evidence="1">
    <location>
        <begin position="58"/>
        <end position="79"/>
    </location>
</feature>
<evidence type="ECO:0000256" key="1">
    <source>
        <dbReference type="SAM" id="MobiDB-lite"/>
    </source>
</evidence>
<accession>A0A812S3V5</accession>
<dbReference type="EMBL" id="CAJNDS010002413">
    <property type="protein sequence ID" value="CAE7465862.1"/>
    <property type="molecule type" value="Genomic_DNA"/>
</dbReference>
<reference evidence="2" key="1">
    <citation type="submission" date="2021-02" db="EMBL/GenBank/DDBJ databases">
        <authorList>
            <person name="Dougan E. K."/>
            <person name="Rhodes N."/>
            <person name="Thang M."/>
            <person name="Chan C."/>
        </authorList>
    </citation>
    <scope>NUCLEOTIDE SEQUENCE</scope>
</reference>
<protein>
    <submittedName>
        <fullName evidence="2">Uncharacterized protein</fullName>
    </submittedName>
</protein>
<gene>
    <name evidence="2" type="ORF">SNAT2548_LOCUS26010</name>
</gene>
<dbReference type="AlphaFoldDB" id="A0A812S3V5"/>
<sequence>MDDDMQKVLSAIRDIYSAGAVEGYSPLHQQKLRDLYKQANKVSEATTLEVRCKAVPVPKGATSKAKGPGKGGRGAKGAPAAELRRHALAALADLPEHLQPPALRKFASAANNSNNSERDLLRTLKKFKRVLPLTVDSFVSRTERVQYIKLGTWFRYLFNVRSGGQLIGGFAPTDHYAHVCLRAFWQAFRREHPSHAVCELHGERLHKVVPYALHLDEGRGLRKSAVLVVHAQGVFGADTAQLFRDRISTAADLGHQQLEELMTTCQTHNGKGSSYLSRMLFTCLPKASYTKKKSHVYDQVLERLREECTSLLEDGLTMSDGSTFYFALVAVKGVPESPEVLFMRDPFHVYKQCIGGYYVASCIVLLAEMQYWGSPGENSFDMVMDRMFQDFAYFVKYEFAGRVINHIKHFTKTNFHYPRTRSFPYMRPKGGDIMLLTRWLRHAVLYGPRDAHGVRSGSMITNCLEAQHVPFLQNIIKASSGAMKFFHIVHNNGLWHPRQLAKELGEACFDFCDAYCDLAYASYKLGLARYNLVPSLHYYHHFYVDVKIKLADSTAAFIASPSIANCECDEDYIGKISRLSRHVHASVTNERSIHRFLVKMHYVYMDREA</sequence>
<organism evidence="2 3">
    <name type="scientific">Symbiodinium natans</name>
    <dbReference type="NCBI Taxonomy" id="878477"/>
    <lineage>
        <taxon>Eukaryota</taxon>
        <taxon>Sar</taxon>
        <taxon>Alveolata</taxon>
        <taxon>Dinophyceae</taxon>
        <taxon>Suessiales</taxon>
        <taxon>Symbiodiniaceae</taxon>
        <taxon>Symbiodinium</taxon>
    </lineage>
</organism>
<evidence type="ECO:0000313" key="3">
    <source>
        <dbReference type="Proteomes" id="UP000604046"/>
    </source>
</evidence>
<keyword evidence="3" id="KW-1185">Reference proteome</keyword>
<name>A0A812S3V5_9DINO</name>
<proteinExistence type="predicted"/>
<comment type="caution">
    <text evidence="2">The sequence shown here is derived from an EMBL/GenBank/DDBJ whole genome shotgun (WGS) entry which is preliminary data.</text>
</comment>
<dbReference type="Proteomes" id="UP000604046">
    <property type="component" value="Unassembled WGS sequence"/>
</dbReference>
<evidence type="ECO:0000313" key="2">
    <source>
        <dbReference type="EMBL" id="CAE7465862.1"/>
    </source>
</evidence>